<comment type="catalytic activity">
    <reaction evidence="6">
        <text>glutathione = L-cysteinylglycine + 5-oxo-L-proline</text>
        <dbReference type="Rhea" id="RHEA:47724"/>
        <dbReference type="ChEBI" id="CHEBI:57925"/>
        <dbReference type="ChEBI" id="CHEBI:58402"/>
        <dbReference type="ChEBI" id="CHEBI:61694"/>
        <dbReference type="EC" id="4.3.2.7"/>
    </reaction>
</comment>
<dbReference type="InterPro" id="IPR006840">
    <property type="entry name" value="ChaC"/>
</dbReference>
<dbReference type="EMBL" id="OV121139">
    <property type="protein sequence ID" value="CAH0561872.1"/>
    <property type="molecule type" value="Genomic_DNA"/>
</dbReference>
<evidence type="ECO:0000313" key="8">
    <source>
        <dbReference type="Proteomes" id="UP001154078"/>
    </source>
</evidence>
<dbReference type="CDD" id="cd06661">
    <property type="entry name" value="GGCT_like"/>
    <property type="match status" value="1"/>
</dbReference>
<sequence length="183" mass="21093">MWVFGYGSLMWKVDFPFERKVIGYVKGFERKFYQHSVDHRGTPEKPGRVVTLIPGDKEARVYGISYKISKDQVDDVVSHLDYREKGGYERKAVLFYPKNENEEPFEIVIYLANNENPQYAGPAELTEIARQVVTSVGPSGPNIDYVCNLAKIMRDILPEIDDAHLFSLEKHVLNLLDRKHCDI</sequence>
<dbReference type="GO" id="GO:0061928">
    <property type="term" value="F:glutathione specific gamma-glutamylcyclotransferase activity"/>
    <property type="evidence" value="ECO:0007669"/>
    <property type="project" value="UniProtKB-EC"/>
</dbReference>
<dbReference type="EC" id="4.3.2.7" evidence="2"/>
<comment type="similarity">
    <text evidence="1">Belongs to the gamma-glutamylcyclotransferase family. ChaC subfamily.</text>
</comment>
<dbReference type="PANTHER" id="PTHR12192">
    <property type="entry name" value="CATION TRANSPORT PROTEIN CHAC-RELATED"/>
    <property type="match status" value="1"/>
</dbReference>
<protein>
    <recommendedName>
        <fullName evidence="2">glutathione-specific gamma-glutamylcyclotransferase</fullName>
        <ecNumber evidence="2">4.3.2.7</ecNumber>
    </recommendedName>
    <alternativeName>
        <fullName evidence="4">Cation transport regulator-like protein 2</fullName>
    </alternativeName>
</protein>
<dbReference type="GO" id="GO:0005737">
    <property type="term" value="C:cytoplasm"/>
    <property type="evidence" value="ECO:0007669"/>
    <property type="project" value="TreeGrafter"/>
</dbReference>
<name>A0A9P0BH00_BRAAE</name>
<organism evidence="7 8">
    <name type="scientific">Brassicogethes aeneus</name>
    <name type="common">Rape pollen beetle</name>
    <name type="synonym">Meligethes aeneus</name>
    <dbReference type="NCBI Taxonomy" id="1431903"/>
    <lineage>
        <taxon>Eukaryota</taxon>
        <taxon>Metazoa</taxon>
        <taxon>Ecdysozoa</taxon>
        <taxon>Arthropoda</taxon>
        <taxon>Hexapoda</taxon>
        <taxon>Insecta</taxon>
        <taxon>Pterygota</taxon>
        <taxon>Neoptera</taxon>
        <taxon>Endopterygota</taxon>
        <taxon>Coleoptera</taxon>
        <taxon>Polyphaga</taxon>
        <taxon>Cucujiformia</taxon>
        <taxon>Nitidulidae</taxon>
        <taxon>Meligethinae</taxon>
        <taxon>Brassicogethes</taxon>
    </lineage>
</organism>
<dbReference type="Proteomes" id="UP001154078">
    <property type="component" value="Chromosome 8"/>
</dbReference>
<evidence type="ECO:0000256" key="1">
    <source>
        <dbReference type="ARBA" id="ARBA00009662"/>
    </source>
</evidence>
<keyword evidence="3" id="KW-0456">Lyase</keyword>
<dbReference type="AlphaFoldDB" id="A0A9P0BH00"/>
<dbReference type="OrthoDB" id="1933483at2759"/>
<dbReference type="Gene3D" id="3.10.490.10">
    <property type="entry name" value="Gamma-glutamyl cyclotransferase-like"/>
    <property type="match status" value="1"/>
</dbReference>
<evidence type="ECO:0000313" key="7">
    <source>
        <dbReference type="EMBL" id="CAH0561872.1"/>
    </source>
</evidence>
<dbReference type="GO" id="GO:0006751">
    <property type="term" value="P:glutathione catabolic process"/>
    <property type="evidence" value="ECO:0007669"/>
    <property type="project" value="InterPro"/>
</dbReference>
<evidence type="ECO:0000256" key="5">
    <source>
        <dbReference type="ARBA" id="ARBA00045227"/>
    </source>
</evidence>
<reference evidence="7" key="1">
    <citation type="submission" date="2021-12" db="EMBL/GenBank/DDBJ databases">
        <authorList>
            <person name="King R."/>
        </authorList>
    </citation>
    <scope>NUCLEOTIDE SEQUENCE</scope>
</reference>
<accession>A0A9P0BH00</accession>
<dbReference type="Pfam" id="PF04752">
    <property type="entry name" value="ChaC"/>
    <property type="match status" value="1"/>
</dbReference>
<evidence type="ECO:0000256" key="4">
    <source>
        <dbReference type="ARBA" id="ARBA00043195"/>
    </source>
</evidence>
<dbReference type="SUPFAM" id="SSF110857">
    <property type="entry name" value="Gamma-glutamyl cyclotransferase-like"/>
    <property type="match status" value="1"/>
</dbReference>
<evidence type="ECO:0000256" key="2">
    <source>
        <dbReference type="ARBA" id="ARBA00012344"/>
    </source>
</evidence>
<proteinExistence type="inferred from homology"/>
<dbReference type="InterPro" id="IPR013024">
    <property type="entry name" value="GGCT-like"/>
</dbReference>
<dbReference type="InterPro" id="IPR036568">
    <property type="entry name" value="GGCT-like_sf"/>
</dbReference>
<evidence type="ECO:0000256" key="3">
    <source>
        <dbReference type="ARBA" id="ARBA00023239"/>
    </source>
</evidence>
<evidence type="ECO:0000256" key="6">
    <source>
        <dbReference type="ARBA" id="ARBA00048073"/>
    </source>
</evidence>
<keyword evidence="8" id="KW-1185">Reference proteome</keyword>
<dbReference type="PANTHER" id="PTHR12192:SF2">
    <property type="entry name" value="GLUTATHIONE-SPECIFIC GAMMA-GLUTAMYLCYCLOTRANSFERASE 2"/>
    <property type="match status" value="1"/>
</dbReference>
<comment type="function">
    <text evidence="5">Catalyzes the cleavage of glutathione into 5-oxo-L-proline and a Cys-Gly dipeptide. Acts specifically on glutathione, but not on other gamma-glutamyl peptides.</text>
</comment>
<gene>
    <name evidence="7" type="ORF">MELIAE_LOCUS11163</name>
</gene>